<keyword evidence="6 8" id="KW-0539">Nucleus</keyword>
<dbReference type="GO" id="GO:0046982">
    <property type="term" value="F:protein heterodimerization activity"/>
    <property type="evidence" value="ECO:0007669"/>
    <property type="project" value="InterPro"/>
</dbReference>
<dbReference type="KEGG" id="psco:LY89DRAFT_685366"/>
<sequence length="162" mass="17428">MAPPYYSDSPGMRSLANLGDPRAQALARRPGQGLGGKGLPTSSGAGKERSGPGGRGLGKTSSKTHKPLKRNRKIIKDTIIGITKGDIKRLARRGGVKRISGTIYNGIREAMKDHLATILKDVTAIVDYQNRKTVTVGDVVFALKRLDRPIYGFGDVASRCDR</sequence>
<organism evidence="10 11">
    <name type="scientific">Mollisia scopiformis</name>
    <name type="common">Conifer needle endophyte fungus</name>
    <name type="synonym">Phialocephala scopiformis</name>
    <dbReference type="NCBI Taxonomy" id="149040"/>
    <lineage>
        <taxon>Eukaryota</taxon>
        <taxon>Fungi</taxon>
        <taxon>Dikarya</taxon>
        <taxon>Ascomycota</taxon>
        <taxon>Pezizomycotina</taxon>
        <taxon>Leotiomycetes</taxon>
        <taxon>Helotiales</taxon>
        <taxon>Mollisiaceae</taxon>
        <taxon>Mollisia</taxon>
    </lineage>
</organism>
<dbReference type="GeneID" id="28824795"/>
<evidence type="ECO:0000256" key="4">
    <source>
        <dbReference type="ARBA" id="ARBA00022454"/>
    </source>
</evidence>
<keyword evidence="4 8" id="KW-0158">Chromosome</keyword>
<gene>
    <name evidence="10" type="ORF">LY89DRAFT_685366</name>
</gene>
<evidence type="ECO:0000256" key="5">
    <source>
        <dbReference type="ARBA" id="ARBA00023125"/>
    </source>
</evidence>
<evidence type="ECO:0000313" key="11">
    <source>
        <dbReference type="Proteomes" id="UP000070700"/>
    </source>
</evidence>
<dbReference type="PANTHER" id="PTHR10484">
    <property type="entry name" value="HISTONE H4"/>
    <property type="match status" value="1"/>
</dbReference>
<evidence type="ECO:0000256" key="9">
    <source>
        <dbReference type="SAM" id="MobiDB-lite"/>
    </source>
</evidence>
<evidence type="ECO:0000256" key="7">
    <source>
        <dbReference type="ARBA" id="ARBA00023269"/>
    </source>
</evidence>
<dbReference type="GO" id="GO:0003677">
    <property type="term" value="F:DNA binding"/>
    <property type="evidence" value="ECO:0007669"/>
    <property type="project" value="UniProtKB-KW"/>
</dbReference>
<dbReference type="InterPro" id="IPR009072">
    <property type="entry name" value="Histone-fold"/>
</dbReference>
<proteinExistence type="inferred from homology"/>
<feature type="region of interest" description="Disordered" evidence="9">
    <location>
        <begin position="1"/>
        <end position="71"/>
    </location>
</feature>
<dbReference type="CDD" id="cd22912">
    <property type="entry name" value="HFD_H4"/>
    <property type="match status" value="1"/>
</dbReference>
<dbReference type="GO" id="GO:0005634">
    <property type="term" value="C:nucleus"/>
    <property type="evidence" value="ECO:0007669"/>
    <property type="project" value="UniProtKB-SubCell"/>
</dbReference>
<dbReference type="GO" id="GO:0000786">
    <property type="term" value="C:nucleosome"/>
    <property type="evidence" value="ECO:0007669"/>
    <property type="project" value="UniProtKB-KW"/>
</dbReference>
<keyword evidence="5 8" id="KW-0238">DNA-binding</keyword>
<reference evidence="10 11" key="1">
    <citation type="submission" date="2015-10" db="EMBL/GenBank/DDBJ databases">
        <title>Full genome of DAOMC 229536 Phialocephala scopiformis, a fungal endophyte of spruce producing the potent anti-insectan compound rugulosin.</title>
        <authorList>
            <consortium name="DOE Joint Genome Institute"/>
            <person name="Walker A.K."/>
            <person name="Frasz S.L."/>
            <person name="Seifert K.A."/>
            <person name="Miller J.D."/>
            <person name="Mondo S.J."/>
            <person name="Labutti K."/>
            <person name="Lipzen A."/>
            <person name="Dockter R."/>
            <person name="Kennedy M."/>
            <person name="Grigoriev I.V."/>
            <person name="Spatafora J.W."/>
        </authorList>
    </citation>
    <scope>NUCLEOTIDE SEQUENCE [LARGE SCALE GENOMIC DNA]</scope>
    <source>
        <strain evidence="10 11">CBS 120377</strain>
    </source>
</reference>
<dbReference type="PRINTS" id="PR00623">
    <property type="entry name" value="HISTONEH4"/>
</dbReference>
<name>A0A194X9B2_MOLSC</name>
<evidence type="ECO:0000313" key="10">
    <source>
        <dbReference type="EMBL" id="KUJ16372.1"/>
    </source>
</evidence>
<evidence type="ECO:0000256" key="6">
    <source>
        <dbReference type="ARBA" id="ARBA00023242"/>
    </source>
</evidence>
<feature type="compositionally biased region" description="Basic residues" evidence="9">
    <location>
        <begin position="62"/>
        <end position="71"/>
    </location>
</feature>
<comment type="similarity">
    <text evidence="3 8">Belongs to the histone H4 family.</text>
</comment>
<dbReference type="SMART" id="SM00417">
    <property type="entry name" value="H4"/>
    <property type="match status" value="1"/>
</dbReference>
<evidence type="ECO:0000256" key="2">
    <source>
        <dbReference type="ARBA" id="ARBA00004286"/>
    </source>
</evidence>
<dbReference type="OrthoDB" id="3919494at2759"/>
<dbReference type="InterPro" id="IPR001951">
    <property type="entry name" value="Histone_H4"/>
</dbReference>
<dbReference type="GO" id="GO:0030527">
    <property type="term" value="F:structural constituent of chromatin"/>
    <property type="evidence" value="ECO:0007669"/>
    <property type="project" value="InterPro"/>
</dbReference>
<accession>A0A194X9B2</accession>
<dbReference type="STRING" id="149040.A0A194X9B2"/>
<evidence type="ECO:0000256" key="1">
    <source>
        <dbReference type="ARBA" id="ARBA00004123"/>
    </source>
</evidence>
<comment type="subcellular location">
    <subcellularLocation>
        <location evidence="2">Chromosome</location>
    </subcellularLocation>
    <subcellularLocation>
        <location evidence="1">Nucleus</location>
    </subcellularLocation>
</comment>
<dbReference type="RefSeq" id="XP_018070727.1">
    <property type="nucleotide sequence ID" value="XM_018215069.1"/>
</dbReference>
<dbReference type="Gene3D" id="1.10.20.10">
    <property type="entry name" value="Histone, subunit A"/>
    <property type="match status" value="1"/>
</dbReference>
<keyword evidence="7 8" id="KW-0544">Nucleosome core</keyword>
<keyword evidence="11" id="KW-1185">Reference proteome</keyword>
<dbReference type="SUPFAM" id="SSF47113">
    <property type="entry name" value="Histone-fold"/>
    <property type="match status" value="1"/>
</dbReference>
<comment type="subunit">
    <text evidence="8">The nucleosome is a histone octamer containing two molecules each of H2A, H2B, H3 and H4 assembled in one H3-H4 heterotetramer and two H2A-H2B heterodimers. The octamer wraps approximately 147 bp of DNA.</text>
</comment>
<evidence type="ECO:0000256" key="3">
    <source>
        <dbReference type="ARBA" id="ARBA00006564"/>
    </source>
</evidence>
<dbReference type="InParanoid" id="A0A194X9B2"/>
<evidence type="ECO:0000256" key="8">
    <source>
        <dbReference type="RuleBase" id="RU000528"/>
    </source>
</evidence>
<dbReference type="Proteomes" id="UP000070700">
    <property type="component" value="Unassembled WGS sequence"/>
</dbReference>
<protein>
    <recommendedName>
        <fullName evidence="8">Histone H4</fullName>
    </recommendedName>
</protein>
<dbReference type="EMBL" id="KQ947416">
    <property type="protein sequence ID" value="KUJ16372.1"/>
    <property type="molecule type" value="Genomic_DNA"/>
</dbReference>
<dbReference type="AlphaFoldDB" id="A0A194X9B2"/>
<comment type="function">
    <text evidence="8">Core component of nucleosome. Nucleosomes wrap and compact DNA into chromatin, limiting DNA accessibility to the cellular machineries which require DNA as a template. Histones thereby play a central role in transcription regulation, DNA repair, DNA replication and chromosomal stability. DNA accessibility is regulated via a complex set of post-translational modifications of histones, also called histone code, and nucleosome remodeling.</text>
</comment>